<dbReference type="EMBL" id="CP029425">
    <property type="protein sequence ID" value="AWL97364.1"/>
    <property type="molecule type" value="Genomic_DNA"/>
</dbReference>
<proteinExistence type="predicted"/>
<feature type="signal peptide" evidence="1">
    <location>
        <begin position="1"/>
        <end position="23"/>
    </location>
</feature>
<name>A0A2U8PIN4_9BRAD</name>
<dbReference type="PROSITE" id="PS51257">
    <property type="entry name" value="PROKAR_LIPOPROTEIN"/>
    <property type="match status" value="1"/>
</dbReference>
<evidence type="ECO:0000256" key="1">
    <source>
        <dbReference type="SAM" id="SignalP"/>
    </source>
</evidence>
<evidence type="ECO:0000313" key="2">
    <source>
        <dbReference type="EMBL" id="AWL97364.1"/>
    </source>
</evidence>
<dbReference type="KEGG" id="bot:CIT37_38560"/>
<evidence type="ECO:0000313" key="3">
    <source>
        <dbReference type="Proteomes" id="UP000215703"/>
    </source>
</evidence>
<feature type="chain" id="PRO_5016042128" evidence="1">
    <location>
        <begin position="24"/>
        <end position="224"/>
    </location>
</feature>
<accession>A0A2U8PIN4</accession>
<dbReference type="AlphaFoldDB" id="A0A2U8PIN4"/>
<protein>
    <submittedName>
        <fullName evidence="2">Uncharacterized protein</fullName>
    </submittedName>
</protein>
<reference evidence="2 3" key="1">
    <citation type="journal article" date="2014" name="Int. J. Syst. Evol. Microbiol.">
        <title>Bradyrhizobium ottawaense sp. nov., a symbiotic nitrogen fixing bacterium from root nodules of soybeans in Canada.</title>
        <authorList>
            <person name="Yu X."/>
            <person name="Cloutier S."/>
            <person name="Tambong J.T."/>
            <person name="Bromfield E.S."/>
        </authorList>
    </citation>
    <scope>NUCLEOTIDE SEQUENCE [LARGE SCALE GENOMIC DNA]</scope>
    <source>
        <strain evidence="2 3">OO99</strain>
    </source>
</reference>
<reference evidence="2 3" key="2">
    <citation type="journal article" date="2017" name="Syst. Appl. Microbiol.">
        <title>Soybeans inoculated with root zone soils of Canadian native legumes harbour diverse and novel Bradyrhizobium spp. that possess agricultural potential.</title>
        <authorList>
            <person name="Bromfield E.S.P."/>
            <person name="Cloutier S."/>
            <person name="Tambong J.T."/>
            <person name="Tran Thi T.V."/>
        </authorList>
    </citation>
    <scope>NUCLEOTIDE SEQUENCE [LARGE SCALE GENOMIC DNA]</scope>
    <source>
        <strain evidence="2 3">OO99</strain>
    </source>
</reference>
<keyword evidence="1" id="KW-0732">Signal</keyword>
<sequence>MRAIAAALISFSLLACGISPCAAQEEQSFPHFIWQGDKSTGLEIAVSNGEPTLNFFDVGNLSMNSLYLVQQVLGDISRAAGKKVDRSLASASIAVFHGTNVFLRLKTDRAAFTTMGIPEDVIDDLKGRITDDARCLSNARTDAKGNVIFTVILLSEKFHDCLIGGLYYSFGVRASNVSIATLLSVCILYEGRNRGLRDRQSLSREAPKLRDLCLAKAEAHSPDG</sequence>
<dbReference type="Proteomes" id="UP000215703">
    <property type="component" value="Chromosome"/>
</dbReference>
<gene>
    <name evidence="2" type="ORF">CIT37_38560</name>
</gene>
<organism evidence="2 3">
    <name type="scientific">Bradyrhizobium ottawaense</name>
    <dbReference type="NCBI Taxonomy" id="931866"/>
    <lineage>
        <taxon>Bacteria</taxon>
        <taxon>Pseudomonadati</taxon>
        <taxon>Pseudomonadota</taxon>
        <taxon>Alphaproteobacteria</taxon>
        <taxon>Hyphomicrobiales</taxon>
        <taxon>Nitrobacteraceae</taxon>
        <taxon>Bradyrhizobium</taxon>
    </lineage>
</organism>